<evidence type="ECO:0000256" key="1">
    <source>
        <dbReference type="ARBA" id="ARBA00022737"/>
    </source>
</evidence>
<name>A0AAD4HYE0_9PEZI</name>
<evidence type="ECO:0000313" key="4">
    <source>
        <dbReference type="Proteomes" id="UP001197093"/>
    </source>
</evidence>
<dbReference type="SUPFAM" id="SSF52540">
    <property type="entry name" value="P-loop containing nucleoside triphosphate hydrolases"/>
    <property type="match status" value="1"/>
</dbReference>
<dbReference type="AlphaFoldDB" id="A0AAD4HYE0"/>
<organism evidence="3 4">
    <name type="scientific">Staphylotrichum longicolle</name>
    <dbReference type="NCBI Taxonomy" id="669026"/>
    <lineage>
        <taxon>Eukaryota</taxon>
        <taxon>Fungi</taxon>
        <taxon>Dikarya</taxon>
        <taxon>Ascomycota</taxon>
        <taxon>Pezizomycotina</taxon>
        <taxon>Sordariomycetes</taxon>
        <taxon>Sordariomycetidae</taxon>
        <taxon>Sordariales</taxon>
        <taxon>Chaetomiaceae</taxon>
        <taxon>Staphylotrichum</taxon>
    </lineage>
</organism>
<feature type="domain" description="Nephrocystin 3-like N-terminal" evidence="2">
    <location>
        <begin position="305"/>
        <end position="366"/>
    </location>
</feature>
<protein>
    <recommendedName>
        <fullName evidence="2">Nephrocystin 3-like N-terminal domain-containing protein</fullName>
    </recommendedName>
</protein>
<dbReference type="Pfam" id="PF24883">
    <property type="entry name" value="NPHP3_N"/>
    <property type="match status" value="1"/>
</dbReference>
<keyword evidence="4" id="KW-1185">Reference proteome</keyword>
<dbReference type="PANTHER" id="PTHR10039:SF5">
    <property type="entry name" value="NACHT DOMAIN-CONTAINING PROTEIN"/>
    <property type="match status" value="1"/>
</dbReference>
<proteinExistence type="predicted"/>
<gene>
    <name evidence="3" type="ORF">NEMBOFW57_006787</name>
</gene>
<evidence type="ECO:0000259" key="2">
    <source>
        <dbReference type="Pfam" id="PF24883"/>
    </source>
</evidence>
<keyword evidence="1" id="KW-0677">Repeat</keyword>
<sequence>MEPLSALGVAAAVAQFVDFGLKIAGNAREIYGSLSGATEENQHLETATYMTQRLTEKLVTSSLGGFAEEEAMLNDLVAECRALSTQLLELLNKLKAKDPKSKMQVALSSWRSRLYEKDKIHDFGFSDGPGFRSEIKEHLERFIVSSNNNFGNLNVLRGQVQEFSDGSTSRLTSINPEAREHLQNVYNLSSVLRVKAGEQVILDTLAFPGMRDRVDIVEKAHKATYSWIFDDLSGVKGGSPEPSDALLDETRRKQADAFVQWLSSGTGIYHIAGKLGSGKSTLMKYLASHRRVREELGKWAGDSVSSAFSHLVECAKTFGDSKFFFFIDGLDELEETPQDDFKAMVQLLSSWTHAAPNDIKLCVSSREYNVFVNFFSVEKKMRLQDLTLADMRRYVQERLQELPQEDLNRIVQVITEKANGIFLWVALVVKSIRAQLEDGCGTSMIEDEVNSLPDELEGLFQHLLASISKSYRKKAYQTFAMIKALPINDERPA</sequence>
<comment type="caution">
    <text evidence="3">The sequence shown here is derived from an EMBL/GenBank/DDBJ whole genome shotgun (WGS) entry which is preliminary data.</text>
</comment>
<dbReference type="EMBL" id="JAHCVI010000003">
    <property type="protein sequence ID" value="KAG7287280.1"/>
    <property type="molecule type" value="Genomic_DNA"/>
</dbReference>
<dbReference type="PANTHER" id="PTHR10039">
    <property type="entry name" value="AMELOGENIN"/>
    <property type="match status" value="1"/>
</dbReference>
<dbReference type="Proteomes" id="UP001197093">
    <property type="component" value="Unassembled WGS sequence"/>
</dbReference>
<dbReference type="InterPro" id="IPR027417">
    <property type="entry name" value="P-loop_NTPase"/>
</dbReference>
<dbReference type="InterPro" id="IPR056884">
    <property type="entry name" value="NPHP3-like_N"/>
</dbReference>
<reference evidence="3" key="1">
    <citation type="submission" date="2023-02" db="EMBL/GenBank/DDBJ databases">
        <authorList>
            <person name="Palmer J.M."/>
        </authorList>
    </citation>
    <scope>NUCLEOTIDE SEQUENCE</scope>
    <source>
        <strain evidence="3">FW57</strain>
    </source>
</reference>
<accession>A0AAD4HYE0</accession>
<evidence type="ECO:0000313" key="3">
    <source>
        <dbReference type="EMBL" id="KAG7287280.1"/>
    </source>
</evidence>